<organism evidence="3 4">
    <name type="scientific">Thalassobaculum litoreum DSM 18839</name>
    <dbReference type="NCBI Taxonomy" id="1123362"/>
    <lineage>
        <taxon>Bacteria</taxon>
        <taxon>Pseudomonadati</taxon>
        <taxon>Pseudomonadota</taxon>
        <taxon>Alphaproteobacteria</taxon>
        <taxon>Rhodospirillales</taxon>
        <taxon>Thalassobaculaceae</taxon>
        <taxon>Thalassobaculum</taxon>
    </lineage>
</organism>
<keyword evidence="1" id="KW-1133">Transmembrane helix</keyword>
<feature type="transmembrane region" description="Helical" evidence="1">
    <location>
        <begin position="86"/>
        <end position="104"/>
    </location>
</feature>
<dbReference type="PANTHER" id="PTHR22911:SF103">
    <property type="entry name" value="BLR2811 PROTEIN"/>
    <property type="match status" value="1"/>
</dbReference>
<gene>
    <name evidence="3" type="ORF">SAMN05660686_02230</name>
</gene>
<feature type="transmembrane region" description="Helical" evidence="1">
    <location>
        <begin position="48"/>
        <end position="65"/>
    </location>
</feature>
<feature type="domain" description="EamA" evidence="2">
    <location>
        <begin position="17"/>
        <end position="149"/>
    </location>
</feature>
<feature type="transmembrane region" description="Helical" evidence="1">
    <location>
        <begin position="158"/>
        <end position="177"/>
    </location>
</feature>
<feature type="transmembrane region" description="Helical" evidence="1">
    <location>
        <begin position="189"/>
        <end position="209"/>
    </location>
</feature>
<keyword evidence="1" id="KW-0812">Transmembrane</keyword>
<dbReference type="EMBL" id="FNBW01000006">
    <property type="protein sequence ID" value="SDF75887.1"/>
    <property type="molecule type" value="Genomic_DNA"/>
</dbReference>
<dbReference type="RefSeq" id="WP_211228997.1">
    <property type="nucleotide sequence ID" value="NZ_FNBW01000006.1"/>
</dbReference>
<dbReference type="InterPro" id="IPR037185">
    <property type="entry name" value="EmrE-like"/>
</dbReference>
<evidence type="ECO:0000313" key="3">
    <source>
        <dbReference type="EMBL" id="SDF75887.1"/>
    </source>
</evidence>
<feature type="transmembrane region" description="Helical" evidence="1">
    <location>
        <begin position="18"/>
        <end position="36"/>
    </location>
</feature>
<keyword evidence="1" id="KW-0472">Membrane</keyword>
<dbReference type="Pfam" id="PF00892">
    <property type="entry name" value="EamA"/>
    <property type="match status" value="2"/>
</dbReference>
<protein>
    <submittedName>
        <fullName evidence="3">Permease of the drug/metabolite transporter (DMT) superfamily</fullName>
    </submittedName>
</protein>
<evidence type="ECO:0000313" key="4">
    <source>
        <dbReference type="Proteomes" id="UP000198615"/>
    </source>
</evidence>
<dbReference type="Gene3D" id="1.10.3730.20">
    <property type="match status" value="1"/>
</dbReference>
<feature type="transmembrane region" description="Helical" evidence="1">
    <location>
        <begin position="110"/>
        <end position="127"/>
    </location>
</feature>
<name>A0A8G2BHL4_9PROT</name>
<dbReference type="AlphaFoldDB" id="A0A8G2BHL4"/>
<dbReference type="GO" id="GO:0016020">
    <property type="term" value="C:membrane"/>
    <property type="evidence" value="ECO:0007669"/>
    <property type="project" value="InterPro"/>
</dbReference>
<evidence type="ECO:0000256" key="1">
    <source>
        <dbReference type="SAM" id="Phobius"/>
    </source>
</evidence>
<keyword evidence="4" id="KW-1185">Reference proteome</keyword>
<dbReference type="Proteomes" id="UP000198615">
    <property type="component" value="Unassembled WGS sequence"/>
</dbReference>
<feature type="domain" description="EamA" evidence="2">
    <location>
        <begin position="158"/>
        <end position="284"/>
    </location>
</feature>
<accession>A0A8G2BHL4</accession>
<sequence>MVAPNTPNYLDDGHVGRGILLICGGFLLFAFLDTSAKVLSRDLDTLQIVWARFVGHAVLVLLVLLPRKGPRVFATSNLRLQIARSVLLVMSTVLNFTAVSYLPLTTTASIFFTAPLLVAALSVPLLGETVGWRRWSAIAVGFIGVLVIIRPGAAEVHWAVGLCLGNALVAALYSIATRKLAARDHSDTTSLYSPLVGAVILLPILPYVWSAPETLTNWALLLGLGVFGGVGHWLVIIAHRYAGASVLAPFTYSAILWMTISGYLVFGDLPDQWTVVGAAIVIASGLYVFHREQVRKAER</sequence>
<feature type="transmembrane region" description="Helical" evidence="1">
    <location>
        <begin position="272"/>
        <end position="289"/>
    </location>
</feature>
<reference evidence="3 4" key="1">
    <citation type="submission" date="2016-10" db="EMBL/GenBank/DDBJ databases">
        <authorList>
            <person name="Varghese N."/>
            <person name="Submissions S."/>
        </authorList>
    </citation>
    <scope>NUCLEOTIDE SEQUENCE [LARGE SCALE GENOMIC DNA]</scope>
    <source>
        <strain evidence="3 4">DSM 18839</strain>
    </source>
</reference>
<proteinExistence type="predicted"/>
<comment type="caution">
    <text evidence="3">The sequence shown here is derived from an EMBL/GenBank/DDBJ whole genome shotgun (WGS) entry which is preliminary data.</text>
</comment>
<dbReference type="PANTHER" id="PTHR22911">
    <property type="entry name" value="ACYL-MALONYL CONDENSING ENZYME-RELATED"/>
    <property type="match status" value="1"/>
</dbReference>
<dbReference type="SUPFAM" id="SSF103481">
    <property type="entry name" value="Multidrug resistance efflux transporter EmrE"/>
    <property type="match status" value="2"/>
</dbReference>
<feature type="transmembrane region" description="Helical" evidence="1">
    <location>
        <begin position="247"/>
        <end position="266"/>
    </location>
</feature>
<dbReference type="InterPro" id="IPR000620">
    <property type="entry name" value="EamA_dom"/>
</dbReference>
<feature type="transmembrane region" description="Helical" evidence="1">
    <location>
        <begin position="215"/>
        <end position="235"/>
    </location>
</feature>
<feature type="transmembrane region" description="Helical" evidence="1">
    <location>
        <begin position="134"/>
        <end position="152"/>
    </location>
</feature>
<evidence type="ECO:0000259" key="2">
    <source>
        <dbReference type="Pfam" id="PF00892"/>
    </source>
</evidence>